<reference evidence="6 7" key="1">
    <citation type="journal article" date="2015" name="Appl. Environ. Microbiol.">
        <title>Nanoarchaeota, Their Sulfolobales Host, and Nanoarchaeota Virus Distribution across Yellowstone National Park Hot Springs.</title>
        <authorList>
            <person name="Munson-McGee J.H."/>
            <person name="Field E.K."/>
            <person name="Bateson M."/>
            <person name="Rooney C."/>
            <person name="Stepanauskas R."/>
            <person name="Young M.J."/>
        </authorList>
    </citation>
    <scope>NUCLEOTIDE SEQUENCE [LARGE SCALE GENOMIC DNA]</scope>
    <source>
        <strain evidence="6">SCGC AC-742_N10</strain>
    </source>
</reference>
<gene>
    <name evidence="6" type="ORF">DDW13_00865</name>
</gene>
<comment type="similarity">
    <text evidence="1">Belongs to the ABC transporter superfamily.</text>
</comment>
<sequence>MIFTDRLTKVYKDGTRALDELTVTLDGKISCILGRNGAGKTTLIRILSTQLLPTSGKALIEGFDVIKDVKRVRKIIASIPQEASPMGIASPLEHITMYLTARGFSISEALRTAKYVLKEVGLGDVMDKPTDELSGGMKRKVFVAMAIASNADVVFLDEPTTGLDPISRLEVWSAIKQMKSKIILTTHYMEEAEELCEKIAIINKGKLVEYGTVEDLLSPLRGKVRVEGKGDIRVGNLSLSYVDEEEAKKLVGKGVVIKPISLEDVMIMKGLYYDEE</sequence>
<dbReference type="PROSITE" id="PS50893">
    <property type="entry name" value="ABC_TRANSPORTER_2"/>
    <property type="match status" value="1"/>
</dbReference>
<evidence type="ECO:0000256" key="4">
    <source>
        <dbReference type="ARBA" id="ARBA00022840"/>
    </source>
</evidence>
<feature type="domain" description="ABC transporter" evidence="5">
    <location>
        <begin position="2"/>
        <end position="229"/>
    </location>
</feature>
<dbReference type="GO" id="GO:0005524">
    <property type="term" value="F:ATP binding"/>
    <property type="evidence" value="ECO:0007669"/>
    <property type="project" value="UniProtKB-KW"/>
</dbReference>
<evidence type="ECO:0000256" key="1">
    <source>
        <dbReference type="ARBA" id="ARBA00005417"/>
    </source>
</evidence>
<evidence type="ECO:0000259" key="5">
    <source>
        <dbReference type="PROSITE" id="PS50893"/>
    </source>
</evidence>
<dbReference type="InterPro" id="IPR027417">
    <property type="entry name" value="P-loop_NTPase"/>
</dbReference>
<evidence type="ECO:0000313" key="7">
    <source>
        <dbReference type="Proteomes" id="UP000245638"/>
    </source>
</evidence>
<accession>A0A2T9XBG5</accession>
<organism evidence="6 7">
    <name type="scientific">Acidianus hospitalis</name>
    <dbReference type="NCBI Taxonomy" id="563177"/>
    <lineage>
        <taxon>Archaea</taxon>
        <taxon>Thermoproteota</taxon>
        <taxon>Thermoprotei</taxon>
        <taxon>Sulfolobales</taxon>
        <taxon>Sulfolobaceae</taxon>
        <taxon>Acidianus</taxon>
    </lineage>
</organism>
<evidence type="ECO:0000313" key="6">
    <source>
        <dbReference type="EMBL" id="PVU77403.1"/>
    </source>
</evidence>
<dbReference type="EMBL" id="QEFD01000031">
    <property type="protein sequence ID" value="PVU77403.1"/>
    <property type="molecule type" value="Genomic_DNA"/>
</dbReference>
<dbReference type="GO" id="GO:0016887">
    <property type="term" value="F:ATP hydrolysis activity"/>
    <property type="evidence" value="ECO:0007669"/>
    <property type="project" value="InterPro"/>
</dbReference>
<dbReference type="AlphaFoldDB" id="A0A2T9XBG5"/>
<keyword evidence="2" id="KW-0813">Transport</keyword>
<dbReference type="Proteomes" id="UP000245638">
    <property type="component" value="Unassembled WGS sequence"/>
</dbReference>
<dbReference type="InterPro" id="IPR003439">
    <property type="entry name" value="ABC_transporter-like_ATP-bd"/>
</dbReference>
<name>A0A2T9XBG5_9CREN</name>
<dbReference type="PANTHER" id="PTHR42711:SF5">
    <property type="entry name" value="ABC TRANSPORTER ATP-BINDING PROTEIN NATA"/>
    <property type="match status" value="1"/>
</dbReference>
<evidence type="ECO:0000256" key="2">
    <source>
        <dbReference type="ARBA" id="ARBA00022448"/>
    </source>
</evidence>
<dbReference type="Gene3D" id="3.40.50.300">
    <property type="entry name" value="P-loop containing nucleotide triphosphate hydrolases"/>
    <property type="match status" value="1"/>
</dbReference>
<dbReference type="SMART" id="SM00382">
    <property type="entry name" value="AAA"/>
    <property type="match status" value="1"/>
</dbReference>
<dbReference type="PANTHER" id="PTHR42711">
    <property type="entry name" value="ABC TRANSPORTER ATP-BINDING PROTEIN"/>
    <property type="match status" value="1"/>
</dbReference>
<protein>
    <submittedName>
        <fullName evidence="6">Multidrug ABC transporter ATP-binding protein</fullName>
    </submittedName>
</protein>
<evidence type="ECO:0000256" key="3">
    <source>
        <dbReference type="ARBA" id="ARBA00022741"/>
    </source>
</evidence>
<dbReference type="InterPro" id="IPR017871">
    <property type="entry name" value="ABC_transporter-like_CS"/>
</dbReference>
<dbReference type="InterPro" id="IPR050763">
    <property type="entry name" value="ABC_transporter_ATP-binding"/>
</dbReference>
<keyword evidence="3" id="KW-0547">Nucleotide-binding</keyword>
<dbReference type="Pfam" id="PF00005">
    <property type="entry name" value="ABC_tran"/>
    <property type="match status" value="1"/>
</dbReference>
<dbReference type="PROSITE" id="PS00211">
    <property type="entry name" value="ABC_TRANSPORTER_1"/>
    <property type="match status" value="1"/>
</dbReference>
<keyword evidence="4 6" id="KW-0067">ATP-binding</keyword>
<comment type="caution">
    <text evidence="6">The sequence shown here is derived from an EMBL/GenBank/DDBJ whole genome shotgun (WGS) entry which is preliminary data.</text>
</comment>
<dbReference type="InterPro" id="IPR003593">
    <property type="entry name" value="AAA+_ATPase"/>
</dbReference>
<dbReference type="SUPFAM" id="SSF52540">
    <property type="entry name" value="P-loop containing nucleoside triphosphate hydrolases"/>
    <property type="match status" value="1"/>
</dbReference>
<proteinExistence type="inferred from homology"/>